<keyword evidence="12" id="KW-1185">Reference proteome</keyword>
<dbReference type="Gene3D" id="1.10.240.10">
    <property type="entry name" value="Tyrosyl-Transfer RNA Synthetase"/>
    <property type="match status" value="1"/>
</dbReference>
<keyword evidence="4 11" id="KW-0436">Ligase</keyword>
<dbReference type="PANTHER" id="PTHR43766:SF1">
    <property type="entry name" value="TRYPTOPHAN--TRNA LIGASE, MITOCHONDRIAL"/>
    <property type="match status" value="1"/>
</dbReference>
<dbReference type="GO" id="GO:0016874">
    <property type="term" value="F:ligase activity"/>
    <property type="evidence" value="ECO:0007669"/>
    <property type="project" value="UniProtKB-KW"/>
</dbReference>
<organism evidence="12 13">
    <name type="scientific">Aplysia californica</name>
    <name type="common">California sea hare</name>
    <dbReference type="NCBI Taxonomy" id="6500"/>
    <lineage>
        <taxon>Eukaryota</taxon>
        <taxon>Metazoa</taxon>
        <taxon>Spiralia</taxon>
        <taxon>Lophotrochozoa</taxon>
        <taxon>Mollusca</taxon>
        <taxon>Gastropoda</taxon>
        <taxon>Heterobranchia</taxon>
        <taxon>Euthyneura</taxon>
        <taxon>Tectipleura</taxon>
        <taxon>Aplysiida</taxon>
        <taxon>Aplysioidea</taxon>
        <taxon>Aplysiidae</taxon>
        <taxon>Aplysia</taxon>
    </lineage>
</organism>
<evidence type="ECO:0000256" key="9">
    <source>
        <dbReference type="ARBA" id="ARBA00030268"/>
    </source>
</evidence>
<dbReference type="InterPro" id="IPR050203">
    <property type="entry name" value="Trp-tRNA_synthetase"/>
</dbReference>
<keyword evidence="7 11" id="KW-0648">Protein biosynthesis</keyword>
<keyword evidence="8 11" id="KW-0030">Aminoacyl-tRNA synthetase</keyword>
<reference evidence="13" key="1">
    <citation type="submission" date="2025-08" db="UniProtKB">
        <authorList>
            <consortium name="RefSeq"/>
        </authorList>
    </citation>
    <scope>IDENTIFICATION</scope>
</reference>
<keyword evidence="6 11" id="KW-0067">ATP-binding</keyword>
<dbReference type="CDD" id="cd00806">
    <property type="entry name" value="TrpRS_core"/>
    <property type="match status" value="1"/>
</dbReference>
<dbReference type="InterPro" id="IPR002306">
    <property type="entry name" value="Trp-tRNA-ligase"/>
</dbReference>
<evidence type="ECO:0000256" key="2">
    <source>
        <dbReference type="ARBA" id="ARBA00005594"/>
    </source>
</evidence>
<evidence type="ECO:0000313" key="12">
    <source>
        <dbReference type="Proteomes" id="UP000694888"/>
    </source>
</evidence>
<dbReference type="Gene3D" id="3.40.50.620">
    <property type="entry name" value="HUPs"/>
    <property type="match status" value="1"/>
</dbReference>
<keyword evidence="5 11" id="KW-0547">Nucleotide-binding</keyword>
<accession>A0ABM0K0R3</accession>
<dbReference type="GeneID" id="101862206"/>
<dbReference type="PANTHER" id="PTHR43766">
    <property type="entry name" value="TRYPTOPHAN--TRNA LIGASE, MITOCHONDRIAL"/>
    <property type="match status" value="1"/>
</dbReference>
<evidence type="ECO:0000256" key="3">
    <source>
        <dbReference type="ARBA" id="ARBA00013161"/>
    </source>
</evidence>
<evidence type="ECO:0000313" key="13">
    <source>
        <dbReference type="RefSeq" id="XP_005106040.1"/>
    </source>
</evidence>
<dbReference type="EC" id="6.1.1.2" evidence="3"/>
<dbReference type="InterPro" id="IPR014729">
    <property type="entry name" value="Rossmann-like_a/b/a_fold"/>
</dbReference>
<dbReference type="PROSITE" id="PS00178">
    <property type="entry name" value="AA_TRNA_LIGASE_I"/>
    <property type="match status" value="1"/>
</dbReference>
<evidence type="ECO:0000256" key="7">
    <source>
        <dbReference type="ARBA" id="ARBA00022917"/>
    </source>
</evidence>
<evidence type="ECO:0000256" key="5">
    <source>
        <dbReference type="ARBA" id="ARBA00022741"/>
    </source>
</evidence>
<evidence type="ECO:0000256" key="10">
    <source>
        <dbReference type="ARBA" id="ARBA00049929"/>
    </source>
</evidence>
<dbReference type="InterPro" id="IPR001412">
    <property type="entry name" value="aa-tRNA-synth_I_CS"/>
</dbReference>
<sequence length="379" mass="42099">MSVLRNRGCALARARLSANLCLNSTVAGTLRHKSSTKLGKEAGEGDFAVCQERIFSGIQPTGIPHIGNYAGAISNWVRLQKKFSGNILLSIVDLHSITLPQDRDQLWQNILDMTACLLACGIEPEKTILFQQSLVPLHSELAWILGCLCSVPRLQRLPQWKEKKSSVKEPSVGLLTYPILQAADILLYKSTLVPVGEDQTQHIELTRDLARAFNRLHGTVFPECKMLSGEVPKIRSLRNPTSKMSKSEANSKSRIDLLDSPEVILEKCRKAVTDFTSEISYDPEGRPGVSNLIEIHMAMADLTEDEIVEESFLLAEDTGMYKMRLAGIIAESLAPVRERVIAYRKDPDFLTDVLKEGAAKASLIAEETMEDVRRLVGFR</sequence>
<dbReference type="SUPFAM" id="SSF52374">
    <property type="entry name" value="Nucleotidylyl transferase"/>
    <property type="match status" value="1"/>
</dbReference>
<protein>
    <recommendedName>
        <fullName evidence="3">tryptophan--tRNA ligase</fullName>
        <ecNumber evidence="3">6.1.1.2</ecNumber>
    </recommendedName>
    <alternativeName>
        <fullName evidence="9">Tryptophanyl-tRNA synthetase</fullName>
    </alternativeName>
</protein>
<evidence type="ECO:0000256" key="1">
    <source>
        <dbReference type="ARBA" id="ARBA00004173"/>
    </source>
</evidence>
<evidence type="ECO:0000256" key="8">
    <source>
        <dbReference type="ARBA" id="ARBA00023146"/>
    </source>
</evidence>
<dbReference type="PRINTS" id="PR01039">
    <property type="entry name" value="TRNASYNTHTRP"/>
</dbReference>
<name>A0ABM0K0R3_APLCA</name>
<dbReference type="Pfam" id="PF00579">
    <property type="entry name" value="tRNA-synt_1b"/>
    <property type="match status" value="1"/>
</dbReference>
<comment type="subcellular location">
    <subcellularLocation>
        <location evidence="1">Mitochondrion</location>
    </subcellularLocation>
</comment>
<comment type="similarity">
    <text evidence="2 11">Belongs to the class-I aminoacyl-tRNA synthetase family.</text>
</comment>
<evidence type="ECO:0000256" key="6">
    <source>
        <dbReference type="ARBA" id="ARBA00022840"/>
    </source>
</evidence>
<dbReference type="NCBIfam" id="TIGR00233">
    <property type="entry name" value="trpS"/>
    <property type="match status" value="1"/>
</dbReference>
<dbReference type="RefSeq" id="XP_005106040.1">
    <property type="nucleotide sequence ID" value="XM_005105983.3"/>
</dbReference>
<dbReference type="InterPro" id="IPR024109">
    <property type="entry name" value="Trp-tRNA-ligase_bac-type"/>
</dbReference>
<evidence type="ECO:0000256" key="4">
    <source>
        <dbReference type="ARBA" id="ARBA00022598"/>
    </source>
</evidence>
<dbReference type="Proteomes" id="UP000694888">
    <property type="component" value="Unplaced"/>
</dbReference>
<evidence type="ECO:0000256" key="11">
    <source>
        <dbReference type="RuleBase" id="RU363036"/>
    </source>
</evidence>
<dbReference type="HAMAP" id="MF_00140_B">
    <property type="entry name" value="Trp_tRNA_synth_B"/>
    <property type="match status" value="1"/>
</dbReference>
<dbReference type="InterPro" id="IPR002305">
    <property type="entry name" value="aa-tRNA-synth_Ic"/>
</dbReference>
<comment type="catalytic activity">
    <reaction evidence="10">
        <text>tRNA(Trp) + L-tryptophan + ATP = L-tryptophyl-tRNA(Trp) + AMP + diphosphate + H(+)</text>
        <dbReference type="Rhea" id="RHEA:24080"/>
        <dbReference type="Rhea" id="RHEA-COMP:9671"/>
        <dbReference type="Rhea" id="RHEA-COMP:9705"/>
        <dbReference type="ChEBI" id="CHEBI:15378"/>
        <dbReference type="ChEBI" id="CHEBI:30616"/>
        <dbReference type="ChEBI" id="CHEBI:33019"/>
        <dbReference type="ChEBI" id="CHEBI:57912"/>
        <dbReference type="ChEBI" id="CHEBI:78442"/>
        <dbReference type="ChEBI" id="CHEBI:78535"/>
        <dbReference type="ChEBI" id="CHEBI:456215"/>
        <dbReference type="EC" id="6.1.1.2"/>
    </reaction>
</comment>
<gene>
    <name evidence="13" type="primary">LOC101862206</name>
</gene>
<proteinExistence type="inferred from homology"/>